<dbReference type="EMBL" id="JACVVK020000103">
    <property type="protein sequence ID" value="KAK7492464.1"/>
    <property type="molecule type" value="Genomic_DNA"/>
</dbReference>
<accession>A0ABD0KZ10</accession>
<evidence type="ECO:0000313" key="3">
    <source>
        <dbReference type="Proteomes" id="UP001519460"/>
    </source>
</evidence>
<protein>
    <submittedName>
        <fullName evidence="2">Uncharacterized protein</fullName>
    </submittedName>
</protein>
<evidence type="ECO:0000256" key="1">
    <source>
        <dbReference type="SAM" id="MobiDB-lite"/>
    </source>
</evidence>
<reference evidence="2 3" key="1">
    <citation type="journal article" date="2023" name="Sci. Data">
        <title>Genome assembly of the Korean intertidal mud-creeper Batillaria attramentaria.</title>
        <authorList>
            <person name="Patra A.K."/>
            <person name="Ho P.T."/>
            <person name="Jun S."/>
            <person name="Lee S.J."/>
            <person name="Kim Y."/>
            <person name="Won Y.J."/>
        </authorList>
    </citation>
    <scope>NUCLEOTIDE SEQUENCE [LARGE SCALE GENOMIC DNA]</scope>
    <source>
        <strain evidence="2">Wonlab-2016</strain>
    </source>
</reference>
<feature type="compositionally biased region" description="Low complexity" evidence="1">
    <location>
        <begin position="15"/>
        <end position="29"/>
    </location>
</feature>
<dbReference type="Proteomes" id="UP001519460">
    <property type="component" value="Unassembled WGS sequence"/>
</dbReference>
<keyword evidence="3" id="KW-1185">Reference proteome</keyword>
<name>A0ABD0KZ10_9CAEN</name>
<feature type="compositionally biased region" description="Basic residues" evidence="1">
    <location>
        <begin position="1"/>
        <end position="11"/>
    </location>
</feature>
<evidence type="ECO:0000313" key="2">
    <source>
        <dbReference type="EMBL" id="KAK7492464.1"/>
    </source>
</evidence>
<gene>
    <name evidence="2" type="ORF">BaRGS_00016337</name>
</gene>
<feature type="region of interest" description="Disordered" evidence="1">
    <location>
        <begin position="1"/>
        <end position="29"/>
    </location>
</feature>
<sequence>MRVTIKTRHSTTLHPSPSSVSNSSGSPLPNDRAHFRLTFASSFGKHHDIKREARCLKEVSIAQLDFTLCWACVCGDPELLLVCEDSSRTTID</sequence>
<proteinExistence type="predicted"/>
<dbReference type="AlphaFoldDB" id="A0ABD0KZ10"/>
<comment type="caution">
    <text evidence="2">The sequence shown here is derived from an EMBL/GenBank/DDBJ whole genome shotgun (WGS) entry which is preliminary data.</text>
</comment>
<organism evidence="2 3">
    <name type="scientific">Batillaria attramentaria</name>
    <dbReference type="NCBI Taxonomy" id="370345"/>
    <lineage>
        <taxon>Eukaryota</taxon>
        <taxon>Metazoa</taxon>
        <taxon>Spiralia</taxon>
        <taxon>Lophotrochozoa</taxon>
        <taxon>Mollusca</taxon>
        <taxon>Gastropoda</taxon>
        <taxon>Caenogastropoda</taxon>
        <taxon>Sorbeoconcha</taxon>
        <taxon>Cerithioidea</taxon>
        <taxon>Batillariidae</taxon>
        <taxon>Batillaria</taxon>
    </lineage>
</organism>